<organism evidence="2 3">
    <name type="scientific">Heracleum sosnowskyi</name>
    <dbReference type="NCBI Taxonomy" id="360622"/>
    <lineage>
        <taxon>Eukaryota</taxon>
        <taxon>Viridiplantae</taxon>
        <taxon>Streptophyta</taxon>
        <taxon>Embryophyta</taxon>
        <taxon>Tracheophyta</taxon>
        <taxon>Spermatophyta</taxon>
        <taxon>Magnoliopsida</taxon>
        <taxon>eudicotyledons</taxon>
        <taxon>Gunneridae</taxon>
        <taxon>Pentapetalae</taxon>
        <taxon>asterids</taxon>
        <taxon>campanulids</taxon>
        <taxon>Apiales</taxon>
        <taxon>Apiaceae</taxon>
        <taxon>Apioideae</taxon>
        <taxon>apioid superclade</taxon>
        <taxon>Tordylieae</taxon>
        <taxon>Tordyliinae</taxon>
        <taxon>Heracleum</taxon>
    </lineage>
</organism>
<dbReference type="Proteomes" id="UP001237642">
    <property type="component" value="Unassembled WGS sequence"/>
</dbReference>
<reference evidence="2" key="1">
    <citation type="submission" date="2023-02" db="EMBL/GenBank/DDBJ databases">
        <title>Genome of toxic invasive species Heracleum sosnowskyi carries increased number of genes despite the absence of recent whole-genome duplications.</title>
        <authorList>
            <person name="Schelkunov M."/>
            <person name="Shtratnikova V."/>
            <person name="Makarenko M."/>
            <person name="Klepikova A."/>
            <person name="Omelchenko D."/>
            <person name="Novikova G."/>
            <person name="Obukhova E."/>
            <person name="Bogdanov V."/>
            <person name="Penin A."/>
            <person name="Logacheva M."/>
        </authorList>
    </citation>
    <scope>NUCLEOTIDE SEQUENCE</scope>
    <source>
        <strain evidence="2">Hsosn_3</strain>
        <tissue evidence="2">Leaf</tissue>
    </source>
</reference>
<keyword evidence="3" id="KW-1185">Reference proteome</keyword>
<feature type="compositionally biased region" description="Basic and acidic residues" evidence="1">
    <location>
        <begin position="127"/>
        <end position="161"/>
    </location>
</feature>
<reference evidence="2" key="2">
    <citation type="submission" date="2023-05" db="EMBL/GenBank/DDBJ databases">
        <authorList>
            <person name="Schelkunov M.I."/>
        </authorList>
    </citation>
    <scope>NUCLEOTIDE SEQUENCE</scope>
    <source>
        <strain evidence="2">Hsosn_3</strain>
        <tissue evidence="2">Leaf</tissue>
    </source>
</reference>
<proteinExistence type="predicted"/>
<protein>
    <submittedName>
        <fullName evidence="2">Uncharacterized protein</fullName>
    </submittedName>
</protein>
<sequence>MQMEKGVSASLRATLDQRGKEFKELAEELAKTTQLLERVEREAHITFEDCVGRYKGSEAYITELEIKAGEFHEEGYNDCLKFVGAGNALDPTVHFIEAFRDFEIARLEAEKAVGDRGEDGVQNEVGAEEREHEEKAREPEGSEGGPRGDPDPTKGSDEPLP</sequence>
<accession>A0AAD8IC72</accession>
<evidence type="ECO:0000313" key="3">
    <source>
        <dbReference type="Proteomes" id="UP001237642"/>
    </source>
</evidence>
<dbReference type="AlphaFoldDB" id="A0AAD8IC72"/>
<comment type="caution">
    <text evidence="2">The sequence shown here is derived from an EMBL/GenBank/DDBJ whole genome shotgun (WGS) entry which is preliminary data.</text>
</comment>
<evidence type="ECO:0000256" key="1">
    <source>
        <dbReference type="SAM" id="MobiDB-lite"/>
    </source>
</evidence>
<evidence type="ECO:0000313" key="2">
    <source>
        <dbReference type="EMBL" id="KAK1382821.1"/>
    </source>
</evidence>
<name>A0AAD8IC72_9APIA</name>
<gene>
    <name evidence="2" type="ORF">POM88_020556</name>
</gene>
<feature type="region of interest" description="Disordered" evidence="1">
    <location>
        <begin position="111"/>
        <end position="161"/>
    </location>
</feature>
<dbReference type="EMBL" id="JAUIZM010000005">
    <property type="protein sequence ID" value="KAK1382821.1"/>
    <property type="molecule type" value="Genomic_DNA"/>
</dbReference>